<reference evidence="1 2" key="1">
    <citation type="journal article" date="2006" name="Int. J. Syst. Evol. Microbiol.">
        <title>Dyella yeojuensis sp. nov., isolated from greenhouse soil in Korea.</title>
        <authorList>
            <person name="Kim B.Y."/>
            <person name="Weon H.Y."/>
            <person name="Lee K.H."/>
            <person name="Seok S.J."/>
            <person name="Kwon S.W."/>
            <person name="Go S.J."/>
            <person name="Stackebrandt E."/>
        </authorList>
    </citation>
    <scope>NUCLEOTIDE SEQUENCE [LARGE SCALE GENOMIC DNA]</scope>
    <source>
        <strain evidence="1 2">DSM 17673</strain>
    </source>
</reference>
<dbReference type="RefSeq" id="WP_166698059.1">
    <property type="nucleotide sequence ID" value="NZ_JAAQTL010000001.1"/>
</dbReference>
<dbReference type="Proteomes" id="UP000518878">
    <property type="component" value="Unassembled WGS sequence"/>
</dbReference>
<organism evidence="1 2">
    <name type="scientific">Luteibacter yeojuensis</name>
    <dbReference type="NCBI Taxonomy" id="345309"/>
    <lineage>
        <taxon>Bacteria</taxon>
        <taxon>Pseudomonadati</taxon>
        <taxon>Pseudomonadota</taxon>
        <taxon>Gammaproteobacteria</taxon>
        <taxon>Lysobacterales</taxon>
        <taxon>Rhodanobacteraceae</taxon>
        <taxon>Luteibacter</taxon>
    </lineage>
</organism>
<protein>
    <submittedName>
        <fullName evidence="1">Uncharacterized protein</fullName>
    </submittedName>
</protein>
<evidence type="ECO:0000313" key="1">
    <source>
        <dbReference type="EMBL" id="NID14341.1"/>
    </source>
</evidence>
<name>A0A7X5TN59_9GAMM</name>
<dbReference type="AlphaFoldDB" id="A0A7X5TN59"/>
<keyword evidence="2" id="KW-1185">Reference proteome</keyword>
<proteinExistence type="predicted"/>
<dbReference type="EMBL" id="JAAQTL010000001">
    <property type="protein sequence ID" value="NID14341.1"/>
    <property type="molecule type" value="Genomic_DNA"/>
</dbReference>
<gene>
    <name evidence="1" type="ORF">HBF32_02545</name>
</gene>
<comment type="caution">
    <text evidence="1">The sequence shown here is derived from an EMBL/GenBank/DDBJ whole genome shotgun (WGS) entry which is preliminary data.</text>
</comment>
<evidence type="ECO:0000313" key="2">
    <source>
        <dbReference type="Proteomes" id="UP000518878"/>
    </source>
</evidence>
<accession>A0A7X5TN59</accession>
<sequence length="117" mass="12761">MKFETCKTAADVKIEGHNIELDKTGDTLNGVSIIKDGAVVARIVLRSYSMSIERPVAPPKVTKHRLTGTVLGLAVDQVYDDEYQAERARDEFFSNVMSGAELSVETVLVDADDGIFA</sequence>